<keyword evidence="4" id="KW-1003">Cell membrane</keyword>
<feature type="transmembrane region" description="Helical" evidence="13">
    <location>
        <begin position="812"/>
        <end position="839"/>
    </location>
</feature>
<dbReference type="EMBL" id="JAGKHQ010000018">
    <property type="protein sequence ID" value="KAG7486648.1"/>
    <property type="molecule type" value="Genomic_DNA"/>
</dbReference>
<sequence>MPRVWISVFSSTCFLHDLVLFLMVPPVSVMLSAAAKLSLEASDVQTDEDCEELVEDRFSFSADVSEKRTRRKRSSVKPPPSPRSPYLSSLNVNPRRAAVAAWRLPRASLGDNGGEATGEVGSARLSSLSNGHDLSQTLRSVCDVTPELLKQTMSVRKHKHLNSASNGFTLATGDHREKEDMYDEIIRLKKSLQAQKTDNQQMRVKLRRLEEDNAKREKQIEELLDPTKCSEYTRSLVDKKKEGSVVLNGLKQRILKLEQQCREKENALSKLQSELRTTSLEELKITVETYFEEIQRLKMLLEAAEKSSRAESKCSQRQQRALNSTVHRLSENLKQLQQENAALREELNTDSPAGGIKGYREWSKQRLLRRLLEVEKRREDGRRPTQSARSSSLLDQEVQVTPTDILGFAIATEAVVSVGTVTEEEEEVSELRECLSHLEKERVELRETLTSKDDELRRLRTERDELEKETERWREEQTNERDKEREQHKQELEQLLERIRTLEDDKIKPAQAELSSLSATMTANHEDIQGRSGLREGDESDTAGREEEGERNEDFKEREKAARIIQSNWREHRNRDTVMLQSAIRGHLLRESQLMDLLRDTQNKAAAVTTNQESVPSPVCAEVDMAALTMIQSAFRGHLARCSLAIKSSGFPMPSPTGTMLPALVPRKAHSIANKTNAARSLYNEETKQGDEDEPWPVSGTHTSRVTPTTEQTELHRPAESGGTAEVDSDDSDDIIVSPSRPLRSRENRRVNGTAQNQRPPWEQRRLEHRRPWCRKKKTTCLREELGFQSEVTAGLVSSDFRPEDSEYQKSVLLLGSLALLCLGLDLLFLLFYSFWLCCRRRKRDESSHSHTHSHQPSPDCCCTAWCVIIATLVCSAGIAVGFYGNGESSDGASRLAYSLRHANHTVSGVEKLVSDSASALNQTVEKNLVQLETTFQEQADYVSIVQKLQGQLDELVRLMVDVPFWSSTDVSLEDLARKTEAFDFYRWLGYLSLLLFDALICLLVLFGLIRNSRGTLIGVCLLGVLTLIISWGSLGLELAVAASASDFCVSPDTYITRVTKENVVIDQDILQYYLRCSPGQINPFQQRLSGSHKALVEMQDDVAELLRSATRDYANTKESLEQIQSVLNSTEVGLHQLTALVDCRSLHMDYVQALTGLCYDGVEGLIYLILFSFVTALMFSSIVCSVPHTWPGKRTDEEDGEDESGASRGGVHDNLYRVHMPSLYSCGSSYGSEASLPATAHTVSNAPVTEYMSQNANFQNPRCENTPLIGRESPPPSYTSSMRAKYLATNRPDQNRRSVPNDQLDPASRPHPTARPQSSVH</sequence>
<keyword evidence="17" id="KW-1185">Reference proteome</keyword>
<feature type="region of interest" description="Disordered" evidence="15">
    <location>
        <begin position="65"/>
        <end position="90"/>
    </location>
</feature>
<evidence type="ECO:0000256" key="10">
    <source>
        <dbReference type="ARBA" id="ARBA00023180"/>
    </source>
</evidence>
<evidence type="ECO:0000256" key="3">
    <source>
        <dbReference type="ARBA" id="ARBA00022448"/>
    </source>
</evidence>
<evidence type="ECO:0000256" key="1">
    <source>
        <dbReference type="ARBA" id="ARBA00004651"/>
    </source>
</evidence>
<feature type="compositionally biased region" description="Polar residues" evidence="15">
    <location>
        <begin position="700"/>
        <end position="712"/>
    </location>
</feature>
<evidence type="ECO:0000313" key="16">
    <source>
        <dbReference type="EMBL" id="KAG7486648.1"/>
    </source>
</evidence>
<feature type="region of interest" description="Disordered" evidence="15">
    <location>
        <begin position="1192"/>
        <end position="1213"/>
    </location>
</feature>
<dbReference type="Pfam" id="PF04906">
    <property type="entry name" value="Tweety"/>
    <property type="match status" value="1"/>
</dbReference>
<comment type="subcellular location">
    <subcellularLocation>
        <location evidence="1 13">Cell membrane</location>
        <topology evidence="1 13">Multi-pass membrane protein</topology>
    </subcellularLocation>
</comment>
<evidence type="ECO:0000256" key="9">
    <source>
        <dbReference type="ARBA" id="ARBA00023173"/>
    </source>
</evidence>
<evidence type="ECO:0000256" key="15">
    <source>
        <dbReference type="SAM" id="MobiDB-lite"/>
    </source>
</evidence>
<feature type="transmembrane region" description="Helical" evidence="13">
    <location>
        <begin position="1017"/>
        <end position="1035"/>
    </location>
</feature>
<feature type="coiled-coil region" evidence="14">
    <location>
        <begin position="247"/>
        <end position="346"/>
    </location>
</feature>
<gene>
    <name evidence="16" type="ORF">JOB18_035227</name>
</gene>
<dbReference type="GO" id="GO:0005229">
    <property type="term" value="F:intracellularly calcium-gated chloride channel activity"/>
    <property type="evidence" value="ECO:0007669"/>
    <property type="project" value="TreeGrafter"/>
</dbReference>
<keyword evidence="5 13" id="KW-0812">Transmembrane</keyword>
<organism evidence="16 17">
    <name type="scientific">Solea senegalensis</name>
    <name type="common">Senegalese sole</name>
    <dbReference type="NCBI Taxonomy" id="28829"/>
    <lineage>
        <taxon>Eukaryota</taxon>
        <taxon>Metazoa</taxon>
        <taxon>Chordata</taxon>
        <taxon>Craniata</taxon>
        <taxon>Vertebrata</taxon>
        <taxon>Euteleostomi</taxon>
        <taxon>Actinopterygii</taxon>
        <taxon>Neopterygii</taxon>
        <taxon>Teleostei</taxon>
        <taxon>Neoteleostei</taxon>
        <taxon>Acanthomorphata</taxon>
        <taxon>Carangaria</taxon>
        <taxon>Pleuronectiformes</taxon>
        <taxon>Pleuronectoidei</taxon>
        <taxon>Soleidae</taxon>
        <taxon>Solea</taxon>
    </lineage>
</organism>
<feature type="region of interest" description="Disordered" evidence="15">
    <location>
        <begin position="1259"/>
        <end position="1322"/>
    </location>
</feature>
<keyword evidence="3 13" id="KW-0813">Transport</keyword>
<evidence type="ECO:0000256" key="12">
    <source>
        <dbReference type="ARBA" id="ARBA00023303"/>
    </source>
</evidence>
<keyword evidence="11 13" id="KW-0868">Chloride</keyword>
<keyword evidence="8 13" id="KW-0472">Membrane</keyword>
<protein>
    <recommendedName>
        <fullName evidence="13">Protein tweety homolog</fullName>
    </recommendedName>
</protein>
<dbReference type="InterPro" id="IPR006990">
    <property type="entry name" value="Tweety"/>
</dbReference>
<reference evidence="16 17" key="1">
    <citation type="journal article" date="2021" name="Sci. Rep.">
        <title>Chromosome anchoring in Senegalese sole (Solea senegalensis) reveals sex-associated markers and genome rearrangements in flatfish.</title>
        <authorList>
            <person name="Guerrero-Cozar I."/>
            <person name="Gomez-Garrido J."/>
            <person name="Berbel C."/>
            <person name="Martinez-Blanch J.F."/>
            <person name="Alioto T."/>
            <person name="Claros M.G."/>
            <person name="Gagnaire P.A."/>
            <person name="Manchado M."/>
        </authorList>
    </citation>
    <scope>NUCLEOTIDE SEQUENCE [LARGE SCALE GENOMIC DNA]</scope>
    <source>
        <strain evidence="16">Sse05_10M</strain>
    </source>
</reference>
<keyword evidence="9 13" id="KW-0869">Chloride channel</keyword>
<feature type="transmembrane region" description="Helical" evidence="13">
    <location>
        <begin position="988"/>
        <end position="1010"/>
    </location>
</feature>
<feature type="region of interest" description="Disordered" evidence="15">
    <location>
        <begin position="684"/>
        <end position="764"/>
    </location>
</feature>
<evidence type="ECO:0000256" key="14">
    <source>
        <dbReference type="SAM" id="Coils"/>
    </source>
</evidence>
<keyword evidence="6 13" id="KW-1133">Transmembrane helix</keyword>
<keyword evidence="12 13" id="KW-0407">Ion channel</keyword>
<dbReference type="GO" id="GO:0034707">
    <property type="term" value="C:chloride channel complex"/>
    <property type="evidence" value="ECO:0007669"/>
    <property type="project" value="UniProtKB-UniRule"/>
</dbReference>
<evidence type="ECO:0000256" key="8">
    <source>
        <dbReference type="ARBA" id="ARBA00023136"/>
    </source>
</evidence>
<name>A0AAV6QE66_SOLSE</name>
<feature type="transmembrane region" description="Helical" evidence="13">
    <location>
        <begin position="860"/>
        <end position="884"/>
    </location>
</feature>
<dbReference type="InterPro" id="IPR000048">
    <property type="entry name" value="IQ_motif_EF-hand-BS"/>
</dbReference>
<evidence type="ECO:0000256" key="11">
    <source>
        <dbReference type="ARBA" id="ARBA00023214"/>
    </source>
</evidence>
<dbReference type="CDD" id="cd07912">
    <property type="entry name" value="Tweety_N"/>
    <property type="match status" value="1"/>
</dbReference>
<keyword evidence="10" id="KW-0325">Glycoprotein</keyword>
<dbReference type="Pfam" id="PF00612">
    <property type="entry name" value="IQ"/>
    <property type="match status" value="1"/>
</dbReference>
<dbReference type="SMART" id="SM00015">
    <property type="entry name" value="IQ"/>
    <property type="match status" value="2"/>
</dbReference>
<feature type="coiled-coil region" evidence="14">
    <location>
        <begin position="192"/>
        <end position="219"/>
    </location>
</feature>
<accession>A0AAV6QE66</accession>
<feature type="region of interest" description="Disordered" evidence="15">
    <location>
        <begin position="514"/>
        <end position="558"/>
    </location>
</feature>
<evidence type="ECO:0000256" key="13">
    <source>
        <dbReference type="RuleBase" id="RU361114"/>
    </source>
</evidence>
<evidence type="ECO:0000313" key="17">
    <source>
        <dbReference type="Proteomes" id="UP000693946"/>
    </source>
</evidence>
<evidence type="ECO:0000256" key="2">
    <source>
        <dbReference type="ARBA" id="ARBA00009849"/>
    </source>
</evidence>
<dbReference type="PANTHER" id="PTHR12424">
    <property type="entry name" value="TWEETY-RELATED"/>
    <property type="match status" value="1"/>
</dbReference>
<feature type="transmembrane region" description="Helical" evidence="13">
    <location>
        <begin position="1166"/>
        <end position="1187"/>
    </location>
</feature>
<dbReference type="PROSITE" id="PS50096">
    <property type="entry name" value="IQ"/>
    <property type="match status" value="2"/>
</dbReference>
<comment type="function">
    <text evidence="13">Probable chloride channel.</text>
</comment>
<dbReference type="GO" id="GO:0072320">
    <property type="term" value="F:volume-sensitive chloride channel activity"/>
    <property type="evidence" value="ECO:0007669"/>
    <property type="project" value="TreeGrafter"/>
</dbReference>
<evidence type="ECO:0000256" key="5">
    <source>
        <dbReference type="ARBA" id="ARBA00022692"/>
    </source>
</evidence>
<keyword evidence="14" id="KW-0175">Coiled coil</keyword>
<evidence type="ECO:0000256" key="7">
    <source>
        <dbReference type="ARBA" id="ARBA00023065"/>
    </source>
</evidence>
<dbReference type="GO" id="GO:0005886">
    <property type="term" value="C:plasma membrane"/>
    <property type="evidence" value="ECO:0007669"/>
    <property type="project" value="UniProtKB-SubCell"/>
</dbReference>
<feature type="compositionally biased region" description="Polar residues" evidence="15">
    <location>
        <begin position="514"/>
        <end position="523"/>
    </location>
</feature>
<comment type="similarity">
    <text evidence="2 13">Belongs to the tweety family.</text>
</comment>
<evidence type="ECO:0000256" key="6">
    <source>
        <dbReference type="ARBA" id="ARBA00022989"/>
    </source>
</evidence>
<feature type="region of interest" description="Disordered" evidence="15">
    <location>
        <begin position="464"/>
        <end position="489"/>
    </location>
</feature>
<proteinExistence type="inferred from homology"/>
<dbReference type="Proteomes" id="UP000693946">
    <property type="component" value="Linkage Group LG6"/>
</dbReference>
<keyword evidence="7 13" id="KW-0406">Ion transport</keyword>
<feature type="compositionally biased region" description="Basic and acidic residues" evidence="15">
    <location>
        <begin position="524"/>
        <end position="558"/>
    </location>
</feature>
<dbReference type="PANTHER" id="PTHR12424:SF4">
    <property type="entry name" value="PROTEIN TWEETY HOMOLOG 3"/>
    <property type="match status" value="1"/>
</dbReference>
<comment type="caution">
    <text evidence="16">The sequence shown here is derived from an EMBL/GenBank/DDBJ whole genome shotgun (WGS) entry which is preliminary data.</text>
</comment>
<evidence type="ECO:0000256" key="4">
    <source>
        <dbReference type="ARBA" id="ARBA00022475"/>
    </source>
</evidence>